<name>A0A4R9GXI0_9LEPT</name>
<gene>
    <name evidence="1" type="ORF">EHO65_16835</name>
</gene>
<dbReference type="EMBL" id="RQEY01000023">
    <property type="protein sequence ID" value="TGK36466.1"/>
    <property type="molecule type" value="Genomic_DNA"/>
</dbReference>
<dbReference type="OrthoDB" id="320310at2"/>
<keyword evidence="2" id="KW-1185">Reference proteome</keyword>
<dbReference type="AlphaFoldDB" id="A0A4R9GXI0"/>
<accession>A0A4R9GXI0</accession>
<dbReference type="Proteomes" id="UP000298097">
    <property type="component" value="Unassembled WGS sequence"/>
</dbReference>
<dbReference type="RefSeq" id="WP_135775718.1">
    <property type="nucleotide sequence ID" value="NZ_RQEY01000023.1"/>
</dbReference>
<sequence>MKKFLLPILLLLFFWNCFTAVVMTKHGWDLRDQKGSRPFFQESTRDIRQLSISDKELKIVYDVGLYTSRDSKDRAIIQKTACFSLKSLSVVDTYYKDIKDYTSCEPETSSKFIDLKLEEIPELRNGIWIPDLKIVLYSQNGFDKFTRPFPSPKQFGNTYFYPRINSLKFVKGREVISASLLEGDYFSHRYLRIQFDTKEEIYMYATGSGFQISADIYSWRPFAQLKAKVKSEEQLEIRKFTLPKQEKLISVQYEYPDSNGIFRIENKTFRIIGQVENLRDGIQFISLPNDSRTEKDAAGIWSAYPALYPFSITLDIATSPLQLISILVLGFKNHIYFWGCLLGGRCFSPLG</sequence>
<comment type="caution">
    <text evidence="1">The sequence shown here is derived from an EMBL/GenBank/DDBJ whole genome shotgun (WGS) entry which is preliminary data.</text>
</comment>
<reference evidence="1" key="1">
    <citation type="journal article" date="2019" name="PLoS Negl. Trop. Dis.">
        <title>Revisiting the worldwide diversity of Leptospira species in the environment.</title>
        <authorList>
            <person name="Vincent A.T."/>
            <person name="Schiettekatte O."/>
            <person name="Bourhy P."/>
            <person name="Veyrier F.J."/>
            <person name="Picardeau M."/>
        </authorList>
    </citation>
    <scope>NUCLEOTIDE SEQUENCE [LARGE SCALE GENOMIC DNA]</scope>
    <source>
        <strain evidence="1">201800301</strain>
    </source>
</reference>
<proteinExistence type="predicted"/>
<organism evidence="1 2">
    <name type="scientific">Leptospira andrefontaineae</name>
    <dbReference type="NCBI Taxonomy" id="2484976"/>
    <lineage>
        <taxon>Bacteria</taxon>
        <taxon>Pseudomonadati</taxon>
        <taxon>Spirochaetota</taxon>
        <taxon>Spirochaetia</taxon>
        <taxon>Leptospirales</taxon>
        <taxon>Leptospiraceae</taxon>
        <taxon>Leptospira</taxon>
    </lineage>
</organism>
<evidence type="ECO:0000313" key="2">
    <source>
        <dbReference type="Proteomes" id="UP000298097"/>
    </source>
</evidence>
<protein>
    <submittedName>
        <fullName evidence="1">Uncharacterized protein</fullName>
    </submittedName>
</protein>
<evidence type="ECO:0000313" key="1">
    <source>
        <dbReference type="EMBL" id="TGK36466.1"/>
    </source>
</evidence>